<dbReference type="InterPro" id="IPR051908">
    <property type="entry name" value="Ribosomal_N-acetyltransferase"/>
</dbReference>
<dbReference type="CDD" id="cd18876">
    <property type="entry name" value="NUDIX_Hydrolase"/>
    <property type="match status" value="1"/>
</dbReference>
<feature type="domain" description="N-acetyltransferase" evidence="2">
    <location>
        <begin position="21"/>
        <end position="185"/>
    </location>
</feature>
<dbReference type="Proteomes" id="UP001500575">
    <property type="component" value="Unassembled WGS sequence"/>
</dbReference>
<dbReference type="Gene3D" id="3.90.79.10">
    <property type="entry name" value="Nucleoside Triphosphate Pyrophosphohydrolase"/>
    <property type="match status" value="1"/>
</dbReference>
<dbReference type="Pfam" id="PF13302">
    <property type="entry name" value="Acetyltransf_3"/>
    <property type="match status" value="1"/>
</dbReference>
<dbReference type="InterPro" id="IPR016181">
    <property type="entry name" value="Acyl_CoA_acyltransferase"/>
</dbReference>
<reference evidence="4 5" key="1">
    <citation type="journal article" date="2019" name="Int. J. Syst. Evol. Microbiol.">
        <title>The Global Catalogue of Microorganisms (GCM) 10K type strain sequencing project: providing services to taxonomists for standard genome sequencing and annotation.</title>
        <authorList>
            <consortium name="The Broad Institute Genomics Platform"/>
            <consortium name="The Broad Institute Genome Sequencing Center for Infectious Disease"/>
            <person name="Wu L."/>
            <person name="Ma J."/>
        </authorList>
    </citation>
    <scope>NUCLEOTIDE SEQUENCE [LARGE SCALE GENOMIC DNA]</scope>
    <source>
        <strain evidence="4 5">JCM 16021</strain>
    </source>
</reference>
<evidence type="ECO:0000256" key="1">
    <source>
        <dbReference type="ARBA" id="ARBA00022801"/>
    </source>
</evidence>
<keyword evidence="1" id="KW-0378">Hydrolase</keyword>
<dbReference type="InterPro" id="IPR000182">
    <property type="entry name" value="GNAT_dom"/>
</dbReference>
<dbReference type="InterPro" id="IPR000086">
    <property type="entry name" value="NUDIX_hydrolase_dom"/>
</dbReference>
<comment type="caution">
    <text evidence="4">The sequence shown here is derived from an EMBL/GenBank/DDBJ whole genome shotgun (WGS) entry which is preliminary data.</text>
</comment>
<dbReference type="PROSITE" id="PS51462">
    <property type="entry name" value="NUDIX"/>
    <property type="match status" value="1"/>
</dbReference>
<keyword evidence="5" id="KW-1185">Reference proteome</keyword>
<dbReference type="InterPro" id="IPR015797">
    <property type="entry name" value="NUDIX_hydrolase-like_dom_sf"/>
</dbReference>
<gene>
    <name evidence="4" type="ORF">GCM10009843_19600</name>
</gene>
<proteinExistence type="predicted"/>
<evidence type="ECO:0000259" key="2">
    <source>
        <dbReference type="PROSITE" id="PS51186"/>
    </source>
</evidence>
<organism evidence="4 5">
    <name type="scientific">Nocardioides bigeumensis</name>
    <dbReference type="NCBI Taxonomy" id="433657"/>
    <lineage>
        <taxon>Bacteria</taxon>
        <taxon>Bacillati</taxon>
        <taxon>Actinomycetota</taxon>
        <taxon>Actinomycetes</taxon>
        <taxon>Propionibacteriales</taxon>
        <taxon>Nocardioidaceae</taxon>
        <taxon>Nocardioides</taxon>
    </lineage>
</organism>
<dbReference type="PANTHER" id="PTHR43441:SF10">
    <property type="entry name" value="ACETYLTRANSFERASE"/>
    <property type="match status" value="1"/>
</dbReference>
<dbReference type="RefSeq" id="WP_344303523.1">
    <property type="nucleotide sequence ID" value="NZ_BAAAQQ010000011.1"/>
</dbReference>
<dbReference type="EMBL" id="BAAAQQ010000011">
    <property type="protein sequence ID" value="GAA2123636.1"/>
    <property type="molecule type" value="Genomic_DNA"/>
</dbReference>
<evidence type="ECO:0008006" key="6">
    <source>
        <dbReference type="Google" id="ProtNLM"/>
    </source>
</evidence>
<sequence length="351" mass="38554">MSDPGQDTPPPPQPTLTDGVVTLRPWTDADIDEAVAGHDEEIRYWFGFPVVTPSYDVHKQAVDNWHTWYAEGRRRVNFLVEADGAVVGNVEVQDRGDKRGSLSWALYAGRRGRGYATRAVRLLVDYAFEELGYERVEAEVDPRNVKSLRVAQRAGLRREGVRRVTPGMADVHDGTGVVVLGRLASDPPITEPEGFRSILNSALPRKRGISQVLVRDTAGRVLMCQLTYKRDWDLPGGVVEVGESPQLAGVREIEEELALTIDPGRLLLTDWLPPWGGWDDAICLVFDGGVHDPSILATMVTEPREIRTAEFCTPDQVAERAADYTARRVAAALHAAETGTTAYTESGISGG</sequence>
<evidence type="ECO:0000313" key="5">
    <source>
        <dbReference type="Proteomes" id="UP001500575"/>
    </source>
</evidence>
<dbReference type="Pfam" id="PF00293">
    <property type="entry name" value="NUDIX"/>
    <property type="match status" value="1"/>
</dbReference>
<dbReference type="PRINTS" id="PR00502">
    <property type="entry name" value="NUDIXFAMILY"/>
</dbReference>
<evidence type="ECO:0000313" key="4">
    <source>
        <dbReference type="EMBL" id="GAA2123636.1"/>
    </source>
</evidence>
<dbReference type="InterPro" id="IPR020476">
    <property type="entry name" value="Nudix_hydrolase"/>
</dbReference>
<dbReference type="Gene3D" id="3.40.630.30">
    <property type="match status" value="1"/>
</dbReference>
<protein>
    <recommendedName>
        <fullName evidence="6">GNAT family N-acetyltransferase</fullName>
    </recommendedName>
</protein>
<dbReference type="SUPFAM" id="SSF55811">
    <property type="entry name" value="Nudix"/>
    <property type="match status" value="1"/>
</dbReference>
<dbReference type="PROSITE" id="PS51186">
    <property type="entry name" value="GNAT"/>
    <property type="match status" value="1"/>
</dbReference>
<name>A0ABN2Y8Q7_9ACTN</name>
<dbReference type="SUPFAM" id="SSF55729">
    <property type="entry name" value="Acyl-CoA N-acyltransferases (Nat)"/>
    <property type="match status" value="1"/>
</dbReference>
<feature type="domain" description="Nudix hydrolase" evidence="3">
    <location>
        <begin position="204"/>
        <end position="335"/>
    </location>
</feature>
<evidence type="ECO:0000259" key="3">
    <source>
        <dbReference type="PROSITE" id="PS51462"/>
    </source>
</evidence>
<accession>A0ABN2Y8Q7</accession>
<dbReference type="PANTHER" id="PTHR43441">
    <property type="entry name" value="RIBOSOMAL-PROTEIN-SERINE ACETYLTRANSFERASE"/>
    <property type="match status" value="1"/>
</dbReference>